<feature type="region of interest" description="Disordered" evidence="3">
    <location>
        <begin position="195"/>
        <end position="254"/>
    </location>
</feature>
<dbReference type="PANTHER" id="PTHR31088:SF6">
    <property type="entry name" value="PHAGE SHOCK PROTEIN A"/>
    <property type="match status" value="1"/>
</dbReference>
<evidence type="ECO:0000256" key="3">
    <source>
        <dbReference type="SAM" id="MobiDB-lite"/>
    </source>
</evidence>
<evidence type="ECO:0000313" key="5">
    <source>
        <dbReference type="Proteomes" id="UP000294894"/>
    </source>
</evidence>
<evidence type="ECO:0000313" key="4">
    <source>
        <dbReference type="EMBL" id="QBR94599.1"/>
    </source>
</evidence>
<proteinExistence type="inferred from homology"/>
<keyword evidence="5" id="KW-1185">Reference proteome</keyword>
<dbReference type="Gene3D" id="1.20.5.1160">
    <property type="entry name" value="Vasodilator-stimulated phosphoprotein"/>
    <property type="match status" value="1"/>
</dbReference>
<accession>A0A4P7GR94</accession>
<name>A0A4P7GR94_9ACTN</name>
<dbReference type="AlphaFoldDB" id="A0A4P7GR94"/>
<keyword evidence="2" id="KW-0175">Coiled coil</keyword>
<organism evidence="4 5">
    <name type="scientific">Nocardioides euryhalodurans</name>
    <dbReference type="NCBI Taxonomy" id="2518370"/>
    <lineage>
        <taxon>Bacteria</taxon>
        <taxon>Bacillati</taxon>
        <taxon>Actinomycetota</taxon>
        <taxon>Actinomycetes</taxon>
        <taxon>Propionibacteriales</taxon>
        <taxon>Nocardioidaceae</taxon>
        <taxon>Nocardioides</taxon>
    </lineage>
</organism>
<evidence type="ECO:0000256" key="1">
    <source>
        <dbReference type="ARBA" id="ARBA00043985"/>
    </source>
</evidence>
<dbReference type="PANTHER" id="PTHR31088">
    <property type="entry name" value="MEMBRANE-ASSOCIATED PROTEIN VIPP1, CHLOROPLASTIC"/>
    <property type="match status" value="1"/>
</dbReference>
<reference evidence="4 5" key="1">
    <citation type="submission" date="2019-03" db="EMBL/GenBank/DDBJ databases">
        <title>Three New Species of Nocardioides, Nocardioides euryhalodurans sp. nov., Nocardioides seonyuensis sp. nov. and Nocardioides eburneoflavus sp. nov., Iolated from Soil.</title>
        <authorList>
            <person name="Roh S.G."/>
            <person name="Lee C."/>
            <person name="Kim M.-K."/>
            <person name="Kim S.B."/>
        </authorList>
    </citation>
    <scope>NUCLEOTIDE SEQUENCE [LARGE SCALE GENOMIC DNA]</scope>
    <source>
        <strain evidence="4 5">MMS17-SY117</strain>
    </source>
</reference>
<dbReference type="EMBL" id="CP038267">
    <property type="protein sequence ID" value="QBR94599.1"/>
    <property type="molecule type" value="Genomic_DNA"/>
</dbReference>
<protein>
    <submittedName>
        <fullName evidence="4">PspA/IM30 family protein</fullName>
    </submittedName>
</protein>
<sequence>MKRISLIFRSKANKALDRAEDPRETLDYSYQRQLDLLAKVRRGVADVATSRKRVELQVNQLEQQSTKLQGQAEKAISVGREDLAREALTRKSGLTNQISDLKAQHAQLQGEEEKLTLAQQRLQAKVESFRTRKETIKATYTAAEAQTKINEAMSGIGEEMGDVGLAIQRAEDKTAQMQARAGAIDELIASGALDDVSQVGGGDDISRELDAMSSESDVESELARLKASSQPDAIEAGGDILDAEPEKQSDEGRA</sequence>
<dbReference type="OrthoDB" id="9779630at2"/>
<dbReference type="Pfam" id="PF04012">
    <property type="entry name" value="PspA_IM30"/>
    <property type="match status" value="1"/>
</dbReference>
<feature type="coiled-coil region" evidence="2">
    <location>
        <begin position="44"/>
        <end position="121"/>
    </location>
</feature>
<dbReference type="Proteomes" id="UP000294894">
    <property type="component" value="Chromosome"/>
</dbReference>
<dbReference type="KEGG" id="noy:EXE57_19110"/>
<evidence type="ECO:0000256" key="2">
    <source>
        <dbReference type="SAM" id="Coils"/>
    </source>
</evidence>
<comment type="similarity">
    <text evidence="1">Belongs to the PspA/Vipp/IM30 family.</text>
</comment>
<feature type="compositionally biased region" description="Basic and acidic residues" evidence="3">
    <location>
        <begin position="244"/>
        <end position="254"/>
    </location>
</feature>
<dbReference type="InterPro" id="IPR007157">
    <property type="entry name" value="PspA_VIPP1"/>
</dbReference>
<gene>
    <name evidence="4" type="ORF">EXE57_19110</name>
</gene>